<evidence type="ECO:0000313" key="2">
    <source>
        <dbReference type="EMBL" id="RHX85459.1"/>
    </source>
</evidence>
<reference evidence="3" key="1">
    <citation type="submission" date="2018-05" db="EMBL/GenBank/DDBJ databases">
        <title>Leptospira yasudae sp. nov. and Leptospira stimsonii sp. nov., two pathogenic species of the genus Leptospira isolated from environmental sources.</title>
        <authorList>
            <person name="Casanovas-Massana A."/>
            <person name="Hamond C."/>
            <person name="Santos L.A."/>
            <person name="Hacker K.P."/>
            <person name="Balassiano I."/>
            <person name="Medeiros M.A."/>
            <person name="Reis M.G."/>
            <person name="Ko A.I."/>
            <person name="Wunder E.A."/>
        </authorList>
    </citation>
    <scope>NUCLEOTIDE SEQUENCE [LARGE SCALE GENOMIC DNA]</scope>
    <source>
        <strain evidence="3">Yale</strain>
    </source>
</reference>
<keyword evidence="1" id="KW-0812">Transmembrane</keyword>
<keyword evidence="1" id="KW-0472">Membrane</keyword>
<name>A0A396YQI1_9LEPT</name>
<protein>
    <submittedName>
        <fullName evidence="2">Transcriptional regulator</fullName>
    </submittedName>
</protein>
<dbReference type="EMBL" id="QHCT01000009">
    <property type="protein sequence ID" value="RHX85459.1"/>
    <property type="molecule type" value="Genomic_DNA"/>
</dbReference>
<dbReference type="Proteomes" id="UP000265798">
    <property type="component" value="Unassembled WGS sequence"/>
</dbReference>
<accession>A0A396YQI1</accession>
<evidence type="ECO:0000313" key="3">
    <source>
        <dbReference type="Proteomes" id="UP000265798"/>
    </source>
</evidence>
<dbReference type="AlphaFoldDB" id="A0A396YQI1"/>
<dbReference type="RefSeq" id="WP_118970484.1">
    <property type="nucleotide sequence ID" value="NZ_QHCT01000009.1"/>
</dbReference>
<organism evidence="2 3">
    <name type="scientific">Leptospira stimsonii</name>
    <dbReference type="NCBI Taxonomy" id="2202203"/>
    <lineage>
        <taxon>Bacteria</taxon>
        <taxon>Pseudomonadati</taxon>
        <taxon>Spirochaetota</taxon>
        <taxon>Spirochaetia</taxon>
        <taxon>Leptospirales</taxon>
        <taxon>Leptospiraceae</taxon>
        <taxon>Leptospira</taxon>
    </lineage>
</organism>
<sequence length="430" mass="49610">MERNDRLEEFEDLMSLALFGEISKEQTLRLNQIVDEDPSLKERYEYYNRMQEGLRFHKKALAQSESEQQNISPRSAFTERLFKNRILLLAAIIPLIASLYFILRFQFSKRPDSISIQTLGACDAKTIQTREPIRLDENSFCDVKILLTRGSVHFKIFPNSEIRILHLPQSNDSKESLSIFFEKGKFLLNETLHSTGKTRLYWNGTQIELLGTKVLIEDLENGRSIKVWNGSVVLRSGVRYILPFLSESKEAWVKSFEENNKELLNDIKEVTLSDSSLETKSFVPSADSILFLTSENNPKTADLKKIQNDLGQIRNHLSLDLKESRTNRLTPEDLEDLETLSQNLGNKKLPEVKKKNQEPIRIENGKKNSVVEEKKELKKEEPVRLGNKTIKLKDGSELKGNLIQYENEYVLEIDGKKKVIKNEDVESISF</sequence>
<comment type="caution">
    <text evidence="2">The sequence shown here is derived from an EMBL/GenBank/DDBJ whole genome shotgun (WGS) entry which is preliminary data.</text>
</comment>
<dbReference type="OrthoDB" id="345441at2"/>
<gene>
    <name evidence="2" type="ORF">DLM75_21075</name>
</gene>
<feature type="transmembrane region" description="Helical" evidence="1">
    <location>
        <begin position="86"/>
        <end position="103"/>
    </location>
</feature>
<proteinExistence type="predicted"/>
<keyword evidence="1" id="KW-1133">Transmembrane helix</keyword>
<evidence type="ECO:0000256" key="1">
    <source>
        <dbReference type="SAM" id="Phobius"/>
    </source>
</evidence>